<name>A0A507CI83_9FUNG</name>
<protein>
    <submittedName>
        <fullName evidence="1">Uncharacterized protein</fullName>
    </submittedName>
</protein>
<proteinExistence type="predicted"/>
<evidence type="ECO:0000313" key="1">
    <source>
        <dbReference type="EMBL" id="TPX39352.1"/>
    </source>
</evidence>
<gene>
    <name evidence="1" type="ORF">SeLEV6574_g07281</name>
</gene>
<dbReference type="Proteomes" id="UP000320475">
    <property type="component" value="Unassembled WGS sequence"/>
</dbReference>
<evidence type="ECO:0000313" key="2">
    <source>
        <dbReference type="Proteomes" id="UP000320475"/>
    </source>
</evidence>
<dbReference type="VEuPathDB" id="FungiDB:SeMB42_g07534"/>
<comment type="caution">
    <text evidence="1">The sequence shown here is derived from an EMBL/GenBank/DDBJ whole genome shotgun (WGS) entry which is preliminary data.</text>
</comment>
<dbReference type="EMBL" id="QEAM01000495">
    <property type="protein sequence ID" value="TPX39352.1"/>
    <property type="molecule type" value="Genomic_DNA"/>
</dbReference>
<organism evidence="1 2">
    <name type="scientific">Synchytrium endobioticum</name>
    <dbReference type="NCBI Taxonomy" id="286115"/>
    <lineage>
        <taxon>Eukaryota</taxon>
        <taxon>Fungi</taxon>
        <taxon>Fungi incertae sedis</taxon>
        <taxon>Chytridiomycota</taxon>
        <taxon>Chytridiomycota incertae sedis</taxon>
        <taxon>Chytridiomycetes</taxon>
        <taxon>Synchytriales</taxon>
        <taxon>Synchytriaceae</taxon>
        <taxon>Synchytrium</taxon>
    </lineage>
</organism>
<dbReference type="AlphaFoldDB" id="A0A507CI83"/>
<reference evidence="1 2" key="1">
    <citation type="journal article" date="2019" name="Sci. Rep.">
        <title>Comparative genomics of chytrid fungi reveal insights into the obligate biotrophic and pathogenic lifestyle of Synchytrium endobioticum.</title>
        <authorList>
            <person name="van de Vossenberg B.T.L.H."/>
            <person name="Warris S."/>
            <person name="Nguyen H.D.T."/>
            <person name="van Gent-Pelzer M.P.E."/>
            <person name="Joly D.L."/>
            <person name="van de Geest H.C."/>
            <person name="Bonants P.J.M."/>
            <person name="Smith D.S."/>
            <person name="Levesque C.A."/>
            <person name="van der Lee T.A.J."/>
        </authorList>
    </citation>
    <scope>NUCLEOTIDE SEQUENCE [LARGE SCALE GENOMIC DNA]</scope>
    <source>
        <strain evidence="1 2">LEV6574</strain>
    </source>
</reference>
<sequence length="167" mass="19147">MKNQDHYGKRGLALYNDCHAMAFWRLELVILALSPCVEMCMLCSDEAKCDIMRERLRQLQLRRNKYQQECPTHLQNWVLPGDTAGDDGNNQVSMEAAPVDPLEHSMGAHWGGHYAVLPDSSRGVDSTLQLSRTSKRHESSMHHYYNSVKLSEFSKLRENSDDDYTKS</sequence>
<accession>A0A507CI83</accession>